<proteinExistence type="predicted"/>
<dbReference type="EMBL" id="JAHWZX010000003">
    <property type="protein sequence ID" value="MBW4330043.1"/>
    <property type="molecule type" value="Genomic_DNA"/>
</dbReference>
<protein>
    <recommendedName>
        <fullName evidence="4">Terminase small subunit</fullName>
    </recommendedName>
</protein>
<keyword evidence="3" id="KW-1185">Reference proteome</keyword>
<sequence length="164" mass="18168">MATDEMKKPRRRRADSKEAAVQDMLNAERDIHPPADFMLTAAELVAFDEIVIELPRGEWTPHMIRVAAGLARDMEAYAREMASLCDEGGVVSGAGGGPVQNPRVTITSALLRRILATRRSLSIHCRAKAGMDNRVLSRRREIQRENEGNGLDDDEGLIAKPQIH</sequence>
<gene>
    <name evidence="2" type="ORF">KY084_04040</name>
</gene>
<evidence type="ECO:0008006" key="4">
    <source>
        <dbReference type="Google" id="ProtNLM"/>
    </source>
</evidence>
<feature type="region of interest" description="Disordered" evidence="1">
    <location>
        <begin position="139"/>
        <end position="164"/>
    </location>
</feature>
<evidence type="ECO:0000256" key="1">
    <source>
        <dbReference type="SAM" id="MobiDB-lite"/>
    </source>
</evidence>
<accession>A0ABS6XJQ9</accession>
<evidence type="ECO:0000313" key="3">
    <source>
        <dbReference type="Proteomes" id="UP001197214"/>
    </source>
</evidence>
<comment type="caution">
    <text evidence="2">The sequence shown here is derived from an EMBL/GenBank/DDBJ whole genome shotgun (WGS) entry which is preliminary data.</text>
</comment>
<dbReference type="Proteomes" id="UP001197214">
    <property type="component" value="Unassembled WGS sequence"/>
</dbReference>
<evidence type="ECO:0000313" key="2">
    <source>
        <dbReference type="EMBL" id="MBW4330043.1"/>
    </source>
</evidence>
<dbReference type="RefSeq" id="WP_219237161.1">
    <property type="nucleotide sequence ID" value="NZ_JAHWZX010000003.1"/>
</dbReference>
<reference evidence="2 3" key="1">
    <citation type="submission" date="2021-07" db="EMBL/GenBank/DDBJ databases">
        <title>Stakelama flava sp. nov., a novel endophytic bacterium isolated from branch of Kandelia candel.</title>
        <authorList>
            <person name="Tuo L."/>
        </authorList>
    </citation>
    <scope>NUCLEOTIDE SEQUENCE [LARGE SCALE GENOMIC DNA]</scope>
    <source>
        <strain evidence="2 3">CBK3Z-3</strain>
    </source>
</reference>
<name>A0ABS6XJQ9_9SPHN</name>
<organism evidence="2 3">
    <name type="scientific">Stakelama flava</name>
    <dbReference type="NCBI Taxonomy" id="2860338"/>
    <lineage>
        <taxon>Bacteria</taxon>
        <taxon>Pseudomonadati</taxon>
        <taxon>Pseudomonadota</taxon>
        <taxon>Alphaproteobacteria</taxon>
        <taxon>Sphingomonadales</taxon>
        <taxon>Sphingomonadaceae</taxon>
        <taxon>Stakelama</taxon>
    </lineage>
</organism>